<accession>A0ABV6JUB3</accession>
<feature type="domain" description="Histidine kinase/HSP90-like ATPase" evidence="2">
    <location>
        <begin position="143"/>
        <end position="230"/>
    </location>
</feature>
<evidence type="ECO:0000259" key="2">
    <source>
        <dbReference type="Pfam" id="PF02518"/>
    </source>
</evidence>
<evidence type="ECO:0000313" key="4">
    <source>
        <dbReference type="Proteomes" id="UP001589865"/>
    </source>
</evidence>
<feature type="compositionally biased region" description="Low complexity" evidence="1">
    <location>
        <begin position="1"/>
        <end position="11"/>
    </location>
</feature>
<dbReference type="Pfam" id="PF02518">
    <property type="entry name" value="HATPase_c"/>
    <property type="match status" value="1"/>
</dbReference>
<dbReference type="InterPro" id="IPR003594">
    <property type="entry name" value="HATPase_dom"/>
</dbReference>
<dbReference type="CDD" id="cd16936">
    <property type="entry name" value="HATPase_RsbW-like"/>
    <property type="match status" value="1"/>
</dbReference>
<keyword evidence="3" id="KW-0547">Nucleotide-binding</keyword>
<dbReference type="Gene3D" id="3.30.565.10">
    <property type="entry name" value="Histidine kinase-like ATPase, C-terminal domain"/>
    <property type="match status" value="1"/>
</dbReference>
<dbReference type="InterPro" id="IPR036890">
    <property type="entry name" value="HATPase_C_sf"/>
</dbReference>
<dbReference type="SUPFAM" id="SSF55874">
    <property type="entry name" value="ATPase domain of HSP90 chaperone/DNA topoisomerase II/histidine kinase"/>
    <property type="match status" value="1"/>
</dbReference>
<protein>
    <submittedName>
        <fullName evidence="3">ATP-binding protein</fullName>
    </submittedName>
</protein>
<comment type="caution">
    <text evidence="3">The sequence shown here is derived from an EMBL/GenBank/DDBJ whole genome shotgun (WGS) entry which is preliminary data.</text>
</comment>
<name>A0ABV6JUB3_9PROT</name>
<feature type="region of interest" description="Disordered" evidence="1">
    <location>
        <begin position="1"/>
        <end position="35"/>
    </location>
</feature>
<evidence type="ECO:0000313" key="3">
    <source>
        <dbReference type="EMBL" id="MFC0408178.1"/>
    </source>
</evidence>
<organism evidence="3 4">
    <name type="scientific">Roseomonas elaeocarpi</name>
    <dbReference type="NCBI Taxonomy" id="907779"/>
    <lineage>
        <taxon>Bacteria</taxon>
        <taxon>Pseudomonadati</taxon>
        <taxon>Pseudomonadota</taxon>
        <taxon>Alphaproteobacteria</taxon>
        <taxon>Acetobacterales</taxon>
        <taxon>Roseomonadaceae</taxon>
        <taxon>Roseomonas</taxon>
    </lineage>
</organism>
<gene>
    <name evidence="3" type="ORF">ACFFGY_07960</name>
</gene>
<dbReference type="GO" id="GO:0005524">
    <property type="term" value="F:ATP binding"/>
    <property type="evidence" value="ECO:0007669"/>
    <property type="project" value="UniProtKB-KW"/>
</dbReference>
<proteinExistence type="predicted"/>
<keyword evidence="3" id="KW-0067">ATP-binding</keyword>
<dbReference type="EMBL" id="JBHLUN010000005">
    <property type="protein sequence ID" value="MFC0408178.1"/>
    <property type="molecule type" value="Genomic_DNA"/>
</dbReference>
<keyword evidence="4" id="KW-1185">Reference proteome</keyword>
<evidence type="ECO:0000256" key="1">
    <source>
        <dbReference type="SAM" id="MobiDB-lite"/>
    </source>
</evidence>
<reference evidence="3 4" key="1">
    <citation type="submission" date="2024-09" db="EMBL/GenBank/DDBJ databases">
        <authorList>
            <person name="Sun Q."/>
            <person name="Mori K."/>
        </authorList>
    </citation>
    <scope>NUCLEOTIDE SEQUENCE [LARGE SCALE GENOMIC DNA]</scope>
    <source>
        <strain evidence="3 4">TBRC 5777</strain>
    </source>
</reference>
<dbReference type="RefSeq" id="WP_377043922.1">
    <property type="nucleotide sequence ID" value="NZ_JBHLUN010000005.1"/>
</dbReference>
<dbReference type="Proteomes" id="UP001589865">
    <property type="component" value="Unassembled WGS sequence"/>
</dbReference>
<sequence>MSLTTATARSAAARRDETRAPTMGASNMTGGTNGRHREETQLQQLRHHTRNALQRIVLQIWDVPDLQASLPGRQLLRDVEQRMRLSMDVSDALFGLTRQPGLFPSRLKSLCTSAVQLLSDPDQIIELDVKVEAAVPRPWEEMILRIAYEMVGNAVKHGLHVRLLGRISVSVAQGAEGLALTVRDDGWGPSAADGSGEGLQLMRAISAEADGKVSLERIEDHTVARLVLPREYPAQHAAERC</sequence>